<dbReference type="InterPro" id="IPR013783">
    <property type="entry name" value="Ig-like_fold"/>
</dbReference>
<organism evidence="5 6">
    <name type="scientific">Robertmurraya kyonggiensis</name>
    <dbReference type="NCBI Taxonomy" id="1037680"/>
    <lineage>
        <taxon>Bacteria</taxon>
        <taxon>Bacillati</taxon>
        <taxon>Bacillota</taxon>
        <taxon>Bacilli</taxon>
        <taxon>Bacillales</taxon>
        <taxon>Bacillaceae</taxon>
        <taxon>Robertmurraya</taxon>
    </lineage>
</organism>
<dbReference type="InterPro" id="IPR041498">
    <property type="entry name" value="Big_6"/>
</dbReference>
<keyword evidence="6" id="KW-1185">Reference proteome</keyword>
<accession>A0A4U1D3K6</accession>
<comment type="subcellular location">
    <subcellularLocation>
        <location evidence="1">Secreted</location>
    </subcellularLocation>
</comment>
<name>A0A4U1D3K6_9BACI</name>
<dbReference type="RefSeq" id="WP_136831426.1">
    <property type="nucleotide sequence ID" value="NZ_SWBM01000002.1"/>
</dbReference>
<dbReference type="InterPro" id="IPR003961">
    <property type="entry name" value="FN3_dom"/>
</dbReference>
<keyword evidence="2" id="KW-0964">Secreted</keyword>
<comment type="caution">
    <text evidence="5">The sequence shown here is derived from an EMBL/GenBank/DDBJ whole genome shotgun (WGS) entry which is preliminary data.</text>
</comment>
<dbReference type="InterPro" id="IPR055372">
    <property type="entry name" value="CBM96"/>
</dbReference>
<sequence length="1004" mass="110087">MKSKWISIVLLFVLLIASIPYVPHIDAAERIIEVTNYRTENTRTFRNSNLTETIDVFPFPIFTKNELGKYQPTDVGSEVKNIGYVSQSEGDSNFISDNQVLIGTDEQGEYRTYINFGQELPNLEGKLLVDATLKLYSLDGIALSNGSFSLHKVLNEWKATELTWNNQPEFSPLPTETNVSAGSTQSWSITELVKEWYEEPTGNHGVVLKSSEPSILSSINSFYKTNSNLNLIPVLQITYEYPPTVQVSSYGLGLNSGKGVIELSWFPVQGAKGYKVLMFNGKDYEEIDVGDSRSWSSRNKNVWPTTEQIKSGVYQLRLDGSGEDLDDQAVKVYENADGNSMNRKSYYYKILAHNDYDEVVTEEIAVSIPDQTAPSMPANLRMLDEDIESFTIAWDESIDLGSGVKGYNVTLTTSNGQYYPMFTNTNSIKIPKDLLSLYTPYTITVRATDNYYSQDGNYSAASVIKTQARLKRDSRILNYSSPSGQLNYDSTTFLRFTFRNEGAEEWSNENGYELRAEGIDFVEPFKIGEVIKSGEEKAFEFYLPGGWPVGDKEVKWQIYQRDVGPIGDYVERTLRFVDMTEPEVMLTSPISYDSVSGNVPITGTIKDYSLDSYNVFYGEGNSPTSWTKIATGTSQQDILGVWNTKGLPSGLYTIRLEALDTSGNRTTIDRKVYVNIPPSAPNVYEVADHSTVKGMAKAGSTVIVKKNGALIGSGISDKNGYFTVSIPKQVAGTLLTVTAKDAFENTSLPTSVVVYDRTAPTIPVVNTVANTSTVVTGTGEAGSKISVYKGSSLLGTATIPSNGKFSVKIPKQTEGTVLVSKVTDKAGNISSARNTTVIDKLAPATPKVIDIANNTKTIIGTAEKYATIRVKRGTTVIGSATVKVDGKFSLNIPLQKDGTILYVTATDKAGNVSAAVKKTVLDKIAPAIPSVNTIRNYHTKVTGKAEPYSIVTVKRGSVTLGTAKTNSKGSYSVSIKKQKRKSLLTITAKDSKGNASKGRQFYVK</sequence>
<dbReference type="InterPro" id="IPR036116">
    <property type="entry name" value="FN3_sf"/>
</dbReference>
<feature type="domain" description="Fibronectin type-III" evidence="4">
    <location>
        <begin position="376"/>
        <end position="469"/>
    </location>
</feature>
<dbReference type="Proteomes" id="UP000307756">
    <property type="component" value="Unassembled WGS sequence"/>
</dbReference>
<evidence type="ECO:0000256" key="1">
    <source>
        <dbReference type="ARBA" id="ARBA00004613"/>
    </source>
</evidence>
<dbReference type="PROSITE" id="PS50853">
    <property type="entry name" value="FN3"/>
    <property type="match status" value="1"/>
</dbReference>
<evidence type="ECO:0000313" key="6">
    <source>
        <dbReference type="Proteomes" id="UP000307756"/>
    </source>
</evidence>
<keyword evidence="3" id="KW-0732">Signal</keyword>
<dbReference type="SUPFAM" id="SSF49265">
    <property type="entry name" value="Fibronectin type III"/>
    <property type="match status" value="1"/>
</dbReference>
<dbReference type="NCBIfam" id="NF033510">
    <property type="entry name" value="Ca_tandemer"/>
    <property type="match status" value="3"/>
</dbReference>
<reference evidence="5 6" key="1">
    <citation type="journal article" date="2011" name="J. Microbiol.">
        <title>Bacillus kyonggiensis sp. nov., isolated from soil of a lettuce field.</title>
        <authorList>
            <person name="Dong K."/>
            <person name="Lee S."/>
        </authorList>
    </citation>
    <scope>NUCLEOTIDE SEQUENCE [LARGE SCALE GENOMIC DNA]</scope>
    <source>
        <strain evidence="5 6">NB22</strain>
    </source>
</reference>
<dbReference type="AlphaFoldDB" id="A0A4U1D3K6"/>
<evidence type="ECO:0000313" key="5">
    <source>
        <dbReference type="EMBL" id="TKC16975.1"/>
    </source>
</evidence>
<evidence type="ECO:0000256" key="2">
    <source>
        <dbReference type="ARBA" id="ARBA00022525"/>
    </source>
</evidence>
<proteinExistence type="predicted"/>
<dbReference type="Pfam" id="PF24517">
    <property type="entry name" value="CBM96"/>
    <property type="match status" value="1"/>
</dbReference>
<evidence type="ECO:0000259" key="4">
    <source>
        <dbReference type="PROSITE" id="PS50853"/>
    </source>
</evidence>
<dbReference type="GO" id="GO:0005576">
    <property type="term" value="C:extracellular region"/>
    <property type="evidence" value="ECO:0007669"/>
    <property type="project" value="UniProtKB-SubCell"/>
</dbReference>
<dbReference type="OrthoDB" id="1432909at2"/>
<gene>
    <name evidence="5" type="ORF">FA727_13000</name>
</gene>
<dbReference type="CDD" id="cd00063">
    <property type="entry name" value="FN3"/>
    <property type="match status" value="1"/>
</dbReference>
<evidence type="ECO:0000256" key="3">
    <source>
        <dbReference type="ARBA" id="ARBA00022729"/>
    </source>
</evidence>
<dbReference type="Gene3D" id="2.60.40.10">
    <property type="entry name" value="Immunoglobulins"/>
    <property type="match status" value="5"/>
</dbReference>
<protein>
    <submittedName>
        <fullName evidence="5">Fibronectin type III domain-containing protein</fullName>
    </submittedName>
</protein>
<dbReference type="Pfam" id="PF17936">
    <property type="entry name" value="Big_6"/>
    <property type="match status" value="4"/>
</dbReference>
<dbReference type="NCBIfam" id="NF033679">
    <property type="entry name" value="DNRLRE_dom"/>
    <property type="match status" value="1"/>
</dbReference>
<dbReference type="EMBL" id="SWBM01000002">
    <property type="protein sequence ID" value="TKC16975.1"/>
    <property type="molecule type" value="Genomic_DNA"/>
</dbReference>